<dbReference type="OrthoDB" id="9811332at2"/>
<reference evidence="1 2" key="1">
    <citation type="submission" date="2013-07" db="EMBL/GenBank/DDBJ databases">
        <title>Sulfurimonas hongkongensis AST-10 Genome Sequencing.</title>
        <authorList>
            <person name="Cai L."/>
            <person name="Zhang T."/>
        </authorList>
    </citation>
    <scope>NUCLEOTIDE SEQUENCE [LARGE SCALE GENOMIC DNA]</scope>
    <source>
        <strain evidence="1 2">AST-10</strain>
    </source>
</reference>
<dbReference type="Gene3D" id="3.40.50.720">
    <property type="entry name" value="NAD(P)-binding Rossmann-like Domain"/>
    <property type="match status" value="1"/>
</dbReference>
<protein>
    <submittedName>
        <fullName evidence="1">Uncharacterized protein</fullName>
    </submittedName>
</protein>
<name>T0JQU8_9BACT</name>
<dbReference type="EMBL" id="AUPZ01000010">
    <property type="protein sequence ID" value="EQB39197.1"/>
    <property type="molecule type" value="Genomic_DNA"/>
</dbReference>
<dbReference type="AlphaFoldDB" id="T0JQU8"/>
<evidence type="ECO:0000313" key="2">
    <source>
        <dbReference type="Proteomes" id="UP000015520"/>
    </source>
</evidence>
<dbReference type="PATRIC" id="fig|1172190.3.peg.1650"/>
<proteinExistence type="predicted"/>
<gene>
    <name evidence="1" type="ORF">M947_08570</name>
</gene>
<sequence length="423" mass="49670">MELYNNILDEIISTLPQEEKIKVRTEADCYGFSHYIASKLGIKDTPLSTSDCNHGWIHRDIKSIEEVISKHTLSHKRNYYSENIKMQRVLYSLGYYNSMCIGVPYIYIDDNDIEIKRYENTLLVMPMHTLEWDKNFQKINEEEYVKSIDSVRDDFDLIVFCISKSCITHNLWTKTIEKYNFPWIEGADVFDKNALARMNRIFRSFEYVSSHSIGSHIAYASYSGCKTTIYGKYIEPDYEQMERTNYMKENPHIIDNCYYGRLSSTVRKKYPIFFKEHPKDGVLNIDFAKKELGFECKVSYSKVAELLGWNNINCYENKIVFSQEFNKFYLKLSKLKNDNKRYLIYGYGTVGKVVYSFLSSQIVGIVDKNNIGISKDTTQEKIYSPKDIKKFNYDAIIICVIGREEEIIKSLDGIDNDRFIQIF</sequence>
<dbReference type="Proteomes" id="UP000015520">
    <property type="component" value="Unassembled WGS sequence"/>
</dbReference>
<evidence type="ECO:0000313" key="1">
    <source>
        <dbReference type="EMBL" id="EQB39197.1"/>
    </source>
</evidence>
<accession>T0JQU8</accession>
<comment type="caution">
    <text evidence="1">The sequence shown here is derived from an EMBL/GenBank/DDBJ whole genome shotgun (WGS) entry which is preliminary data.</text>
</comment>
<dbReference type="STRING" id="1172190.M947_08570"/>
<keyword evidence="2" id="KW-1185">Reference proteome</keyword>
<dbReference type="RefSeq" id="WP_021287964.1">
    <property type="nucleotide sequence ID" value="NZ_AUPZ01000010.1"/>
</dbReference>
<organism evidence="1 2">
    <name type="scientific">Sulfurimonas hongkongensis</name>
    <dbReference type="NCBI Taxonomy" id="1172190"/>
    <lineage>
        <taxon>Bacteria</taxon>
        <taxon>Pseudomonadati</taxon>
        <taxon>Campylobacterota</taxon>
        <taxon>Epsilonproteobacteria</taxon>
        <taxon>Campylobacterales</taxon>
        <taxon>Sulfurimonadaceae</taxon>
        <taxon>Sulfurimonas</taxon>
    </lineage>
</organism>